<feature type="transmembrane region" description="Helical" evidence="1">
    <location>
        <begin position="20"/>
        <end position="38"/>
    </location>
</feature>
<sequence length="88" mass="9458">MVEGGIGTGREQSSFAGGEVALLSAVMCVWFALIAPVVSKGWAHGGRRGETTAWRPPVGVNLQDCRNMNPLQQQLRGFYIWANLGRAG</sequence>
<keyword evidence="1" id="KW-1133">Transmembrane helix</keyword>
<dbReference type="AlphaFoldDB" id="A0A388KCB9"/>
<protein>
    <submittedName>
        <fullName evidence="2">Uncharacterized protein</fullName>
    </submittedName>
</protein>
<comment type="caution">
    <text evidence="2">The sequence shown here is derived from an EMBL/GenBank/DDBJ whole genome shotgun (WGS) entry which is preliminary data.</text>
</comment>
<dbReference type="EMBL" id="BFEA01000090">
    <property type="protein sequence ID" value="GBG67657.1"/>
    <property type="molecule type" value="Genomic_DNA"/>
</dbReference>
<dbReference type="Proteomes" id="UP000265515">
    <property type="component" value="Unassembled WGS sequence"/>
</dbReference>
<evidence type="ECO:0000256" key="1">
    <source>
        <dbReference type="SAM" id="Phobius"/>
    </source>
</evidence>
<dbReference type="Gramene" id="GBG67657">
    <property type="protein sequence ID" value="GBG67657"/>
    <property type="gene ID" value="CBR_g785"/>
</dbReference>
<accession>A0A388KCB9</accession>
<gene>
    <name evidence="2" type="ORF">CBR_g785</name>
</gene>
<keyword evidence="1" id="KW-0812">Transmembrane</keyword>
<evidence type="ECO:0000313" key="2">
    <source>
        <dbReference type="EMBL" id="GBG67657.1"/>
    </source>
</evidence>
<keyword evidence="1" id="KW-0472">Membrane</keyword>
<name>A0A388KCB9_CHABU</name>
<evidence type="ECO:0000313" key="3">
    <source>
        <dbReference type="Proteomes" id="UP000265515"/>
    </source>
</evidence>
<organism evidence="2 3">
    <name type="scientific">Chara braunii</name>
    <name type="common">Braun's stonewort</name>
    <dbReference type="NCBI Taxonomy" id="69332"/>
    <lineage>
        <taxon>Eukaryota</taxon>
        <taxon>Viridiplantae</taxon>
        <taxon>Streptophyta</taxon>
        <taxon>Charophyceae</taxon>
        <taxon>Charales</taxon>
        <taxon>Characeae</taxon>
        <taxon>Chara</taxon>
    </lineage>
</organism>
<keyword evidence="3" id="KW-1185">Reference proteome</keyword>
<proteinExistence type="predicted"/>
<reference evidence="2 3" key="1">
    <citation type="journal article" date="2018" name="Cell">
        <title>The Chara Genome: Secondary Complexity and Implications for Plant Terrestrialization.</title>
        <authorList>
            <person name="Nishiyama T."/>
            <person name="Sakayama H."/>
            <person name="Vries J.D."/>
            <person name="Buschmann H."/>
            <person name="Saint-Marcoux D."/>
            <person name="Ullrich K.K."/>
            <person name="Haas F.B."/>
            <person name="Vanderstraeten L."/>
            <person name="Becker D."/>
            <person name="Lang D."/>
            <person name="Vosolsobe S."/>
            <person name="Rombauts S."/>
            <person name="Wilhelmsson P.K.I."/>
            <person name="Janitza P."/>
            <person name="Kern R."/>
            <person name="Heyl A."/>
            <person name="Rumpler F."/>
            <person name="Villalobos L.I.A.C."/>
            <person name="Clay J.M."/>
            <person name="Skokan R."/>
            <person name="Toyoda A."/>
            <person name="Suzuki Y."/>
            <person name="Kagoshima H."/>
            <person name="Schijlen E."/>
            <person name="Tajeshwar N."/>
            <person name="Catarino B."/>
            <person name="Hetherington A.J."/>
            <person name="Saltykova A."/>
            <person name="Bonnot C."/>
            <person name="Breuninger H."/>
            <person name="Symeonidi A."/>
            <person name="Radhakrishnan G.V."/>
            <person name="Van Nieuwerburgh F."/>
            <person name="Deforce D."/>
            <person name="Chang C."/>
            <person name="Karol K.G."/>
            <person name="Hedrich R."/>
            <person name="Ulvskov P."/>
            <person name="Glockner G."/>
            <person name="Delwiche C.F."/>
            <person name="Petrasek J."/>
            <person name="Van de Peer Y."/>
            <person name="Friml J."/>
            <person name="Beilby M."/>
            <person name="Dolan L."/>
            <person name="Kohara Y."/>
            <person name="Sugano S."/>
            <person name="Fujiyama A."/>
            <person name="Delaux P.-M."/>
            <person name="Quint M."/>
            <person name="TheiBen G."/>
            <person name="Hagemann M."/>
            <person name="Harholt J."/>
            <person name="Dunand C."/>
            <person name="Zachgo S."/>
            <person name="Langdale J."/>
            <person name="Maumus F."/>
            <person name="Straeten D.V.D."/>
            <person name="Gould S.B."/>
            <person name="Rensing S.A."/>
        </authorList>
    </citation>
    <scope>NUCLEOTIDE SEQUENCE [LARGE SCALE GENOMIC DNA]</scope>
    <source>
        <strain evidence="2 3">S276</strain>
    </source>
</reference>